<dbReference type="AlphaFoldDB" id="A0A9Q0EWN7"/>
<feature type="region of interest" description="Disordered" evidence="1">
    <location>
        <begin position="107"/>
        <end position="126"/>
    </location>
</feature>
<keyword evidence="3" id="KW-1185">Reference proteome</keyword>
<evidence type="ECO:0000313" key="2">
    <source>
        <dbReference type="EMBL" id="KAJ3613853.1"/>
    </source>
</evidence>
<gene>
    <name evidence="2" type="ORF">NHX12_020097</name>
</gene>
<sequence length="193" mass="21188">MATDSRMDGSTWFAYNAGREVHNAKAFVIDTLHKPGTQEHYSQTPVGEFLLVIATRIHPDDRLILRMTFTATDGLWEETLAESRLALIRYFQPERSRENSSAVWVAGVSQDPSGPEPTPHGVDVVEGSLPHSAEQRRVDLKPRHPTVFSGVSDGSTDPTRKAASSGLPTGCRSTERRSANGVEGRRDAQPPLI</sequence>
<protein>
    <submittedName>
        <fullName evidence="2">Uncharacterized protein</fullName>
    </submittedName>
</protein>
<organism evidence="2 3">
    <name type="scientific">Muraenolepis orangiensis</name>
    <name type="common">Patagonian moray cod</name>
    <dbReference type="NCBI Taxonomy" id="630683"/>
    <lineage>
        <taxon>Eukaryota</taxon>
        <taxon>Metazoa</taxon>
        <taxon>Chordata</taxon>
        <taxon>Craniata</taxon>
        <taxon>Vertebrata</taxon>
        <taxon>Euteleostomi</taxon>
        <taxon>Actinopterygii</taxon>
        <taxon>Neopterygii</taxon>
        <taxon>Teleostei</taxon>
        <taxon>Neoteleostei</taxon>
        <taxon>Acanthomorphata</taxon>
        <taxon>Zeiogadaria</taxon>
        <taxon>Gadariae</taxon>
        <taxon>Gadiformes</taxon>
        <taxon>Muraenolepidoidei</taxon>
        <taxon>Muraenolepididae</taxon>
        <taxon>Muraenolepis</taxon>
    </lineage>
</organism>
<accession>A0A9Q0EWN7</accession>
<dbReference type="Proteomes" id="UP001148018">
    <property type="component" value="Unassembled WGS sequence"/>
</dbReference>
<feature type="region of interest" description="Disordered" evidence="1">
    <location>
        <begin position="135"/>
        <end position="193"/>
    </location>
</feature>
<comment type="caution">
    <text evidence="2">The sequence shown here is derived from an EMBL/GenBank/DDBJ whole genome shotgun (WGS) entry which is preliminary data.</text>
</comment>
<name>A0A9Q0EWN7_9TELE</name>
<reference evidence="2" key="1">
    <citation type="submission" date="2022-07" db="EMBL/GenBank/DDBJ databases">
        <title>Chromosome-level genome of Muraenolepis orangiensis.</title>
        <authorList>
            <person name="Kim J."/>
        </authorList>
    </citation>
    <scope>NUCLEOTIDE SEQUENCE</scope>
    <source>
        <strain evidence="2">KU_S4_2022</strain>
        <tissue evidence="2">Muscle</tissue>
    </source>
</reference>
<feature type="compositionally biased region" description="Basic and acidic residues" evidence="1">
    <location>
        <begin position="173"/>
        <end position="193"/>
    </location>
</feature>
<dbReference type="EMBL" id="JANIIK010000035">
    <property type="protein sequence ID" value="KAJ3613853.1"/>
    <property type="molecule type" value="Genomic_DNA"/>
</dbReference>
<evidence type="ECO:0000313" key="3">
    <source>
        <dbReference type="Proteomes" id="UP001148018"/>
    </source>
</evidence>
<evidence type="ECO:0000256" key="1">
    <source>
        <dbReference type="SAM" id="MobiDB-lite"/>
    </source>
</evidence>
<proteinExistence type="predicted"/>